<dbReference type="AlphaFoldDB" id="G2SZH5"/>
<dbReference type="InterPro" id="IPR029069">
    <property type="entry name" value="HotDog_dom_sf"/>
</dbReference>
<evidence type="ECO:0000259" key="2">
    <source>
        <dbReference type="Pfam" id="PF03061"/>
    </source>
</evidence>
<reference evidence="3 4" key="1">
    <citation type="journal article" date="2015" name="Genome Announc.">
        <title>Complete genome sequence of the human gut symbiont Roseburia hominis.</title>
        <authorList>
            <person name="Travis A.J."/>
            <person name="Kelly D."/>
            <person name="Flint H.J."/>
            <person name="Aminov R.I."/>
        </authorList>
    </citation>
    <scope>NUCLEOTIDE SEQUENCE [LARGE SCALE GENOMIC DNA]</scope>
    <source>
        <strain evidence="4">DSM 16839 / JCM 17582 / NCIMB 14029 / A2-183</strain>
    </source>
</reference>
<dbReference type="InterPro" id="IPR052723">
    <property type="entry name" value="Acyl-CoA_thioesterase_PaaI"/>
</dbReference>
<dbReference type="PANTHER" id="PTHR42856">
    <property type="entry name" value="ACYL-COENZYME A THIOESTERASE PAAI"/>
    <property type="match status" value="1"/>
</dbReference>
<dbReference type="SUPFAM" id="SSF54637">
    <property type="entry name" value="Thioesterase/thiol ester dehydrase-isomerase"/>
    <property type="match status" value="1"/>
</dbReference>
<dbReference type="BioCyc" id="RHOM585394:G1H02-24-MONOMER"/>
<dbReference type="HOGENOM" id="CLU_089876_11_1_9"/>
<evidence type="ECO:0000256" key="1">
    <source>
        <dbReference type="ARBA" id="ARBA00022801"/>
    </source>
</evidence>
<dbReference type="Gene3D" id="3.10.129.10">
    <property type="entry name" value="Hotdog Thioesterase"/>
    <property type="match status" value="1"/>
</dbReference>
<dbReference type="GO" id="GO:0016289">
    <property type="term" value="F:acyl-CoA hydrolase activity"/>
    <property type="evidence" value="ECO:0007669"/>
    <property type="project" value="UniProtKB-ARBA"/>
</dbReference>
<dbReference type="Proteomes" id="UP000008178">
    <property type="component" value="Chromosome"/>
</dbReference>
<name>G2SZH5_ROSHA</name>
<dbReference type="InterPro" id="IPR003736">
    <property type="entry name" value="PAAI_dom"/>
</dbReference>
<protein>
    <submittedName>
        <fullName evidence="3">Thioesterase superfamily protein</fullName>
    </submittedName>
</protein>
<keyword evidence="1" id="KW-0378">Hydrolase</keyword>
<gene>
    <name evidence="3" type="ordered locus">RHOM_00120</name>
</gene>
<dbReference type="EMBL" id="CP003040">
    <property type="protein sequence ID" value="AEN95153.1"/>
    <property type="molecule type" value="Genomic_DNA"/>
</dbReference>
<feature type="domain" description="Thioesterase" evidence="2">
    <location>
        <begin position="55"/>
        <end position="129"/>
    </location>
</feature>
<sequence>MKAAVRVVMNQTFEDMKEIVRKNPFAQHIGMELLEVTEGYALGRIRLAKQYENIYGGMHGGCAYSLADTLSGIAASTYREYVTMLDASMNYLLPVEHTEYVYCKARVLRHGRKITVVRVELLNDEQTLLIDGSFTFYSIRKRDE</sequence>
<dbReference type="STRING" id="585394.RHOM_00120"/>
<dbReference type="KEGG" id="rho:RHOM_00120"/>
<dbReference type="PANTHER" id="PTHR42856:SF1">
    <property type="entry name" value="ACYL-COENZYME A THIOESTERASE PAAI"/>
    <property type="match status" value="1"/>
</dbReference>
<dbReference type="NCBIfam" id="TIGR00369">
    <property type="entry name" value="unchar_dom_1"/>
    <property type="match status" value="1"/>
</dbReference>
<evidence type="ECO:0000313" key="3">
    <source>
        <dbReference type="EMBL" id="AEN95153.1"/>
    </source>
</evidence>
<dbReference type="InterPro" id="IPR006683">
    <property type="entry name" value="Thioestr_dom"/>
</dbReference>
<dbReference type="CDD" id="cd03443">
    <property type="entry name" value="PaaI_thioesterase"/>
    <property type="match status" value="1"/>
</dbReference>
<accession>G2SZH5</accession>
<dbReference type="Pfam" id="PF03061">
    <property type="entry name" value="4HBT"/>
    <property type="match status" value="1"/>
</dbReference>
<keyword evidence="4" id="KW-1185">Reference proteome</keyword>
<evidence type="ECO:0000313" key="4">
    <source>
        <dbReference type="Proteomes" id="UP000008178"/>
    </source>
</evidence>
<dbReference type="eggNOG" id="COG2050">
    <property type="taxonomic scope" value="Bacteria"/>
</dbReference>
<organism evidence="3 4">
    <name type="scientific">Roseburia hominis (strain DSM 16839 / JCM 17582 / NCIMB 14029 / A2-183)</name>
    <dbReference type="NCBI Taxonomy" id="585394"/>
    <lineage>
        <taxon>Bacteria</taxon>
        <taxon>Bacillati</taxon>
        <taxon>Bacillota</taxon>
        <taxon>Clostridia</taxon>
        <taxon>Lachnospirales</taxon>
        <taxon>Lachnospiraceae</taxon>
        <taxon>Roseburia</taxon>
    </lineage>
</organism>
<proteinExistence type="predicted"/>